<dbReference type="STRING" id="5353.A0A1Q3EK19"/>
<protein>
    <submittedName>
        <fullName evidence="2">Uncharacterized protein</fullName>
    </submittedName>
</protein>
<feature type="transmembrane region" description="Helical" evidence="1">
    <location>
        <begin position="50"/>
        <end position="71"/>
    </location>
</feature>
<name>A0A1Q3EK19_LENED</name>
<keyword evidence="1" id="KW-0812">Transmembrane</keyword>
<dbReference type="EMBL" id="BDGU01000468">
    <property type="protein sequence ID" value="GAW07567.1"/>
    <property type="molecule type" value="Genomic_DNA"/>
</dbReference>
<feature type="transmembrane region" description="Helical" evidence="1">
    <location>
        <begin position="20"/>
        <end position="43"/>
    </location>
</feature>
<keyword evidence="1" id="KW-1133">Transmembrane helix</keyword>
<organism evidence="2 3">
    <name type="scientific">Lentinula edodes</name>
    <name type="common">Shiitake mushroom</name>
    <name type="synonym">Lentinus edodes</name>
    <dbReference type="NCBI Taxonomy" id="5353"/>
    <lineage>
        <taxon>Eukaryota</taxon>
        <taxon>Fungi</taxon>
        <taxon>Dikarya</taxon>
        <taxon>Basidiomycota</taxon>
        <taxon>Agaricomycotina</taxon>
        <taxon>Agaricomycetes</taxon>
        <taxon>Agaricomycetidae</taxon>
        <taxon>Agaricales</taxon>
        <taxon>Marasmiineae</taxon>
        <taxon>Omphalotaceae</taxon>
        <taxon>Lentinula</taxon>
    </lineage>
</organism>
<sequence length="79" mass="8895">MPATIQSPGEHQPLDNTMGAMLVGIIVSAVLYGISLVQTLFYFNRYRNDAWYLKSLVAITVLFDTSTSIWYRGIMTMDS</sequence>
<dbReference type="Proteomes" id="UP000188533">
    <property type="component" value="Unassembled WGS sequence"/>
</dbReference>
<evidence type="ECO:0000313" key="3">
    <source>
        <dbReference type="Proteomes" id="UP000188533"/>
    </source>
</evidence>
<reference evidence="2 3" key="2">
    <citation type="submission" date="2017-02" db="EMBL/GenBank/DDBJ databases">
        <title>A genome survey and senescence transcriptome analysis in Lentinula edodes.</title>
        <authorList>
            <person name="Sakamoto Y."/>
            <person name="Nakade K."/>
            <person name="Sato S."/>
            <person name="Yoshida Y."/>
            <person name="Miyazaki K."/>
            <person name="Natsume S."/>
            <person name="Konno N."/>
        </authorList>
    </citation>
    <scope>NUCLEOTIDE SEQUENCE [LARGE SCALE GENOMIC DNA]</scope>
    <source>
        <strain evidence="2 3">NBRC 111202</strain>
    </source>
</reference>
<keyword evidence="1" id="KW-0472">Membrane</keyword>
<reference evidence="2 3" key="1">
    <citation type="submission" date="2016-08" db="EMBL/GenBank/DDBJ databases">
        <authorList>
            <consortium name="Lentinula edodes genome sequencing consortium"/>
            <person name="Sakamoto Y."/>
            <person name="Nakade K."/>
            <person name="Sato S."/>
            <person name="Yoshida Y."/>
            <person name="Miyazaki K."/>
            <person name="Natsume S."/>
            <person name="Konno N."/>
        </authorList>
    </citation>
    <scope>NUCLEOTIDE SEQUENCE [LARGE SCALE GENOMIC DNA]</scope>
    <source>
        <strain evidence="2 3">NBRC 111202</strain>
    </source>
</reference>
<proteinExistence type="predicted"/>
<evidence type="ECO:0000256" key="1">
    <source>
        <dbReference type="SAM" id="Phobius"/>
    </source>
</evidence>
<evidence type="ECO:0000313" key="2">
    <source>
        <dbReference type="EMBL" id="GAW07567.1"/>
    </source>
</evidence>
<comment type="caution">
    <text evidence="2">The sequence shown here is derived from an EMBL/GenBank/DDBJ whole genome shotgun (WGS) entry which is preliminary data.</text>
</comment>
<accession>A0A1Q3EK19</accession>
<dbReference type="AlphaFoldDB" id="A0A1Q3EK19"/>
<gene>
    <name evidence="2" type="ORF">LENED_009570</name>
</gene>
<keyword evidence="3" id="KW-1185">Reference proteome</keyword>